<dbReference type="Gene3D" id="3.30.465.10">
    <property type="match status" value="1"/>
</dbReference>
<dbReference type="CDD" id="cd04590">
    <property type="entry name" value="CBS_pair_CorC_HlyC_assoc"/>
    <property type="match status" value="1"/>
</dbReference>
<dbReference type="PROSITE" id="PS51371">
    <property type="entry name" value="CBS"/>
    <property type="match status" value="2"/>
</dbReference>
<keyword evidence="6 10" id="KW-1133">Transmembrane helix</keyword>
<dbReference type="PANTHER" id="PTHR22777:SF32">
    <property type="entry name" value="UPF0053 INNER MEMBRANE PROTEIN YFJD"/>
    <property type="match status" value="1"/>
</dbReference>
<dbReference type="SMART" id="SM01091">
    <property type="entry name" value="CorC_HlyC"/>
    <property type="match status" value="1"/>
</dbReference>
<evidence type="ECO:0000256" key="1">
    <source>
        <dbReference type="ARBA" id="ARBA00004651"/>
    </source>
</evidence>
<gene>
    <name evidence="14" type="ORF">HYZ11_10700</name>
</gene>
<dbReference type="Pfam" id="PF01595">
    <property type="entry name" value="CNNM"/>
    <property type="match status" value="1"/>
</dbReference>
<organism evidence="14 15">
    <name type="scientific">Tectimicrobiota bacterium</name>
    <dbReference type="NCBI Taxonomy" id="2528274"/>
    <lineage>
        <taxon>Bacteria</taxon>
        <taxon>Pseudomonadati</taxon>
        <taxon>Nitrospinota/Tectimicrobiota group</taxon>
        <taxon>Candidatus Tectimicrobiota</taxon>
    </lineage>
</organism>
<evidence type="ECO:0000313" key="15">
    <source>
        <dbReference type="Proteomes" id="UP000782312"/>
    </source>
</evidence>
<sequence length="423" mass="46711">MEGELLFRVLLFVLLLAFSAVFSASEVALFSLPRPRVQTMRQEGGVGRLVADLLDRPRRLITSILIGNEIVNIAASALFAGGLVLVLGPERSWLAPILMTPILMVAGEITPKCLASRFTEPAARLAAPPLAAFSWIATPLRWAVLQIVNRVLTLLGAPPRVRRNVLMEGEFLDWVEAGHAGGALDAAERTYIQNVFEFHDSTAGEVAIPRTEMVCWEADLPLTEVMERVRNAPHSRIPIYGGDRDNIIGILYVKDFLRHLRRASGPGERLAPAMLRRPIYVPSGMKLDALFRVFRQRRTHLAVVLDEFGGVEGLVTMKDLLEEIFGKLQDEFDQATEDWIQAEAEDAYLCRARTTLEDFSAATGWKVPGHPEAQTLGGVVFTLLGRIPRAGERVAWGGVELMVVEARPTGAVRIRAKRLEEGA</sequence>
<feature type="domain" description="CBS" evidence="12">
    <location>
        <begin position="209"/>
        <end position="267"/>
    </location>
</feature>
<evidence type="ECO:0000256" key="9">
    <source>
        <dbReference type="PROSITE-ProRule" id="PRU00703"/>
    </source>
</evidence>
<proteinExistence type="inferred from homology"/>
<evidence type="ECO:0000256" key="3">
    <source>
        <dbReference type="ARBA" id="ARBA00022475"/>
    </source>
</evidence>
<keyword evidence="7 9" id="KW-0129">CBS domain</keyword>
<dbReference type="InterPro" id="IPR002550">
    <property type="entry name" value="CNNM"/>
</dbReference>
<evidence type="ECO:0000256" key="11">
    <source>
        <dbReference type="SAM" id="Phobius"/>
    </source>
</evidence>
<reference evidence="14" key="1">
    <citation type="submission" date="2020-07" db="EMBL/GenBank/DDBJ databases">
        <title>Huge and variable diversity of episymbiotic CPR bacteria and DPANN archaea in groundwater ecosystems.</title>
        <authorList>
            <person name="He C.Y."/>
            <person name="Keren R."/>
            <person name="Whittaker M."/>
            <person name="Farag I.F."/>
            <person name="Doudna J."/>
            <person name="Cate J.H.D."/>
            <person name="Banfield J.F."/>
        </authorList>
    </citation>
    <scope>NUCLEOTIDE SEQUENCE</scope>
    <source>
        <strain evidence="14">NC_groundwater_763_Ag_S-0.2um_68_21</strain>
    </source>
</reference>
<dbReference type="GO" id="GO:0005886">
    <property type="term" value="C:plasma membrane"/>
    <property type="evidence" value="ECO:0007669"/>
    <property type="project" value="UniProtKB-SubCell"/>
</dbReference>
<dbReference type="AlphaFoldDB" id="A0A932HZC9"/>
<dbReference type="Gene3D" id="3.10.580.10">
    <property type="entry name" value="CBS-domain"/>
    <property type="match status" value="1"/>
</dbReference>
<dbReference type="Pfam" id="PF00571">
    <property type="entry name" value="CBS"/>
    <property type="match status" value="2"/>
</dbReference>
<keyword evidence="8 10" id="KW-0472">Membrane</keyword>
<evidence type="ECO:0000256" key="10">
    <source>
        <dbReference type="PROSITE-ProRule" id="PRU01193"/>
    </source>
</evidence>
<feature type="domain" description="CNNM transmembrane" evidence="13">
    <location>
        <begin position="1"/>
        <end position="188"/>
    </location>
</feature>
<evidence type="ECO:0000313" key="14">
    <source>
        <dbReference type="EMBL" id="MBI3128062.1"/>
    </source>
</evidence>
<comment type="similarity">
    <text evidence="2">Belongs to the UPF0053 family.</text>
</comment>
<comment type="caution">
    <text evidence="14">The sequence shown here is derived from an EMBL/GenBank/DDBJ whole genome shotgun (WGS) entry which is preliminary data.</text>
</comment>
<feature type="transmembrane region" description="Helical" evidence="11">
    <location>
        <begin position="64"/>
        <end position="87"/>
    </location>
</feature>
<name>A0A932HZC9_UNCTE</name>
<keyword evidence="4 10" id="KW-0812">Transmembrane</keyword>
<evidence type="ECO:0000256" key="6">
    <source>
        <dbReference type="ARBA" id="ARBA00022989"/>
    </source>
</evidence>
<dbReference type="PANTHER" id="PTHR22777">
    <property type="entry name" value="HEMOLYSIN-RELATED"/>
    <property type="match status" value="1"/>
</dbReference>
<evidence type="ECO:0000256" key="7">
    <source>
        <dbReference type="ARBA" id="ARBA00023122"/>
    </source>
</evidence>
<dbReference type="InterPro" id="IPR036318">
    <property type="entry name" value="FAD-bd_PCMH-like_sf"/>
</dbReference>
<protein>
    <submittedName>
        <fullName evidence="14">HlyC/CorC family transporter</fullName>
    </submittedName>
</protein>
<evidence type="ECO:0000256" key="5">
    <source>
        <dbReference type="ARBA" id="ARBA00022737"/>
    </source>
</evidence>
<dbReference type="InterPro" id="IPR000644">
    <property type="entry name" value="CBS_dom"/>
</dbReference>
<comment type="subcellular location">
    <subcellularLocation>
        <location evidence="1">Cell membrane</location>
        <topology evidence="1">Multi-pass membrane protein</topology>
    </subcellularLocation>
</comment>
<dbReference type="FunFam" id="3.10.580.10:FF:000002">
    <property type="entry name" value="Magnesium/cobalt efflux protein CorC"/>
    <property type="match status" value="1"/>
</dbReference>
<keyword evidence="5" id="KW-0677">Repeat</keyword>
<dbReference type="InterPro" id="IPR046342">
    <property type="entry name" value="CBS_dom_sf"/>
</dbReference>
<evidence type="ECO:0000259" key="12">
    <source>
        <dbReference type="PROSITE" id="PS51371"/>
    </source>
</evidence>
<evidence type="ECO:0000256" key="4">
    <source>
        <dbReference type="ARBA" id="ARBA00022692"/>
    </source>
</evidence>
<feature type="transmembrane region" description="Helical" evidence="11">
    <location>
        <begin position="6"/>
        <end position="32"/>
    </location>
</feature>
<dbReference type="InterPro" id="IPR005170">
    <property type="entry name" value="Transptr-assoc_dom"/>
</dbReference>
<dbReference type="GO" id="GO:0050660">
    <property type="term" value="F:flavin adenine dinucleotide binding"/>
    <property type="evidence" value="ECO:0007669"/>
    <property type="project" value="InterPro"/>
</dbReference>
<evidence type="ECO:0000256" key="2">
    <source>
        <dbReference type="ARBA" id="ARBA00006337"/>
    </source>
</evidence>
<feature type="domain" description="CBS" evidence="12">
    <location>
        <begin position="274"/>
        <end position="331"/>
    </location>
</feature>
<evidence type="ECO:0000259" key="13">
    <source>
        <dbReference type="PROSITE" id="PS51846"/>
    </source>
</evidence>
<dbReference type="Pfam" id="PF03471">
    <property type="entry name" value="CorC_HlyC"/>
    <property type="match status" value="1"/>
</dbReference>
<dbReference type="EMBL" id="JACPUR010000023">
    <property type="protein sequence ID" value="MBI3128062.1"/>
    <property type="molecule type" value="Genomic_DNA"/>
</dbReference>
<accession>A0A932HZC9</accession>
<dbReference type="InterPro" id="IPR016169">
    <property type="entry name" value="FAD-bd_PCMH_sub2"/>
</dbReference>
<dbReference type="InterPro" id="IPR044751">
    <property type="entry name" value="Ion_transp-like_CBS"/>
</dbReference>
<dbReference type="PROSITE" id="PS51846">
    <property type="entry name" value="CNNM"/>
    <property type="match status" value="1"/>
</dbReference>
<dbReference type="SUPFAM" id="SSF54631">
    <property type="entry name" value="CBS-domain pair"/>
    <property type="match status" value="1"/>
</dbReference>
<dbReference type="SMART" id="SM00116">
    <property type="entry name" value="CBS"/>
    <property type="match status" value="2"/>
</dbReference>
<dbReference type="Proteomes" id="UP000782312">
    <property type="component" value="Unassembled WGS sequence"/>
</dbReference>
<evidence type="ECO:0000256" key="8">
    <source>
        <dbReference type="ARBA" id="ARBA00023136"/>
    </source>
</evidence>
<dbReference type="SUPFAM" id="SSF56176">
    <property type="entry name" value="FAD-binding/transporter-associated domain-like"/>
    <property type="match status" value="1"/>
</dbReference>
<keyword evidence="3" id="KW-1003">Cell membrane</keyword>